<protein>
    <submittedName>
        <fullName evidence="6">2-polyprenyl-6-methoxyphenol hydroxylase</fullName>
    </submittedName>
</protein>
<dbReference type="SUPFAM" id="SSF51905">
    <property type="entry name" value="FAD/NAD(P)-binding domain"/>
    <property type="match status" value="1"/>
</dbReference>
<comment type="cofactor">
    <cofactor evidence="1">
        <name>FAD</name>
        <dbReference type="ChEBI" id="CHEBI:57692"/>
    </cofactor>
</comment>
<dbReference type="InterPro" id="IPR036188">
    <property type="entry name" value="FAD/NAD-bd_sf"/>
</dbReference>
<evidence type="ECO:0000256" key="2">
    <source>
        <dbReference type="ARBA" id="ARBA00022630"/>
    </source>
</evidence>
<dbReference type="AlphaFoldDB" id="A0A1K2F4F8"/>
<evidence type="ECO:0000259" key="5">
    <source>
        <dbReference type="Pfam" id="PF01494"/>
    </source>
</evidence>
<dbReference type="EMBL" id="FPJO01000029">
    <property type="protein sequence ID" value="SFY42056.1"/>
    <property type="molecule type" value="Genomic_DNA"/>
</dbReference>
<keyword evidence="3" id="KW-0274">FAD</keyword>
<evidence type="ECO:0000256" key="3">
    <source>
        <dbReference type="ARBA" id="ARBA00022827"/>
    </source>
</evidence>
<dbReference type="RefSeq" id="WP_256260309.1">
    <property type="nucleotide sequence ID" value="NZ_FPJO01000029.1"/>
</dbReference>
<dbReference type="PANTHER" id="PTHR43004:SF19">
    <property type="entry name" value="BINDING MONOOXYGENASE, PUTATIVE (JCVI)-RELATED"/>
    <property type="match status" value="1"/>
</dbReference>
<sequence length="574" mass="61877">MNRMDRVLVVGAGPVGLTAAHELARRGLRVRLVDAAPGPATTSRAVAVHPRTLETFDQMGVVEPVLERGRHNRAFTMYAGGSRLVRLNADYRTMPTRYPYTVIIEQTRTEEVLRAAVARLGVTVEWGVRLTGIAQDRHGVRASLEHADGSTEEYDVPWLVGCDGGHSTVRKELRLPLIGESSETWELADTTVTTELPQDSIYWVHTGGQALMMVPYQDEGRWRLLDTAPRPGADPAQAAARFGAKLSAGLGHRVTVGAPDWSSVFTFQQRMVPRMQDGRCFVAGDAAHVHSPASGQGMNTGIQEAYNLAWKLAMVAQGQAGRELLSTYDEERVPIGRALLGSTRTATFLVQFKNTLAGVMLPVVFGVVRRVPPLRRAIQRKVLGGLSGLRIGYRHSSLTTTGSGRGIPPGTRAAAAVAARQPGDPGAEELRAELRDTRWTLLYAAGGGPEADLVAADAATGYARWLSVRTMRAAGDATGPDPLDDPRGRLRRAMGLDAGGWLLIRPDGYVASGGARLTRHGLERALSPLGSPVRSGREAPDRVRTRRGLQHSSGVPQAVPDTVEATTQELEAPR</sequence>
<feature type="region of interest" description="Disordered" evidence="4">
    <location>
        <begin position="527"/>
        <end position="574"/>
    </location>
</feature>
<organism evidence="6 7">
    <name type="scientific">Streptomyces atratus</name>
    <dbReference type="NCBI Taxonomy" id="1893"/>
    <lineage>
        <taxon>Bacteria</taxon>
        <taxon>Bacillati</taxon>
        <taxon>Actinomycetota</taxon>
        <taxon>Actinomycetes</taxon>
        <taxon>Kitasatosporales</taxon>
        <taxon>Streptomycetaceae</taxon>
        <taxon>Streptomyces</taxon>
    </lineage>
</organism>
<evidence type="ECO:0000256" key="1">
    <source>
        <dbReference type="ARBA" id="ARBA00001974"/>
    </source>
</evidence>
<dbReference type="PANTHER" id="PTHR43004">
    <property type="entry name" value="TRK SYSTEM POTASSIUM UPTAKE PROTEIN"/>
    <property type="match status" value="1"/>
</dbReference>
<dbReference type="Gene3D" id="3.30.70.2450">
    <property type="match status" value="1"/>
</dbReference>
<gene>
    <name evidence="6" type="ORF">SAMN02787144_102918</name>
</gene>
<proteinExistence type="predicted"/>
<dbReference type="PRINTS" id="PR00420">
    <property type="entry name" value="RNGMNOXGNASE"/>
</dbReference>
<dbReference type="Proteomes" id="UP000181909">
    <property type="component" value="Unassembled WGS sequence"/>
</dbReference>
<evidence type="ECO:0000313" key="6">
    <source>
        <dbReference type="EMBL" id="SFY42056.1"/>
    </source>
</evidence>
<evidence type="ECO:0000256" key="4">
    <source>
        <dbReference type="SAM" id="MobiDB-lite"/>
    </source>
</evidence>
<feature type="compositionally biased region" description="Polar residues" evidence="4">
    <location>
        <begin position="564"/>
        <end position="574"/>
    </location>
</feature>
<dbReference type="STRING" id="1893.SAMN02787144_102918"/>
<keyword evidence="2" id="KW-0285">Flavoprotein</keyword>
<dbReference type="Gene3D" id="3.50.50.60">
    <property type="entry name" value="FAD/NAD(P)-binding domain"/>
    <property type="match status" value="1"/>
</dbReference>
<feature type="domain" description="FAD-binding" evidence="5">
    <location>
        <begin position="6"/>
        <end position="340"/>
    </location>
</feature>
<accession>A0A1K2F4F8</accession>
<evidence type="ECO:0000313" key="7">
    <source>
        <dbReference type="Proteomes" id="UP000181909"/>
    </source>
</evidence>
<name>A0A1K2F4F8_STRAR</name>
<dbReference type="InterPro" id="IPR002938">
    <property type="entry name" value="FAD-bd"/>
</dbReference>
<reference evidence="6 7" key="1">
    <citation type="submission" date="2016-11" db="EMBL/GenBank/DDBJ databases">
        <authorList>
            <person name="Jaros S."/>
            <person name="Januszkiewicz K."/>
            <person name="Wedrychowicz H."/>
        </authorList>
    </citation>
    <scope>NUCLEOTIDE SEQUENCE [LARGE SCALE GENOMIC DNA]</scope>
    <source>
        <strain evidence="6 7">OK807</strain>
    </source>
</reference>
<dbReference type="GO" id="GO:0071949">
    <property type="term" value="F:FAD binding"/>
    <property type="evidence" value="ECO:0007669"/>
    <property type="project" value="InterPro"/>
</dbReference>
<dbReference type="Gene3D" id="3.40.30.120">
    <property type="match status" value="1"/>
</dbReference>
<dbReference type="Pfam" id="PF01494">
    <property type="entry name" value="FAD_binding_3"/>
    <property type="match status" value="1"/>
</dbReference>
<dbReference type="InterPro" id="IPR050641">
    <property type="entry name" value="RIFMO-like"/>
</dbReference>
<dbReference type="GO" id="GO:0016709">
    <property type="term" value="F:oxidoreductase activity, acting on paired donors, with incorporation or reduction of molecular oxygen, NAD(P)H as one donor, and incorporation of one atom of oxygen"/>
    <property type="evidence" value="ECO:0007669"/>
    <property type="project" value="UniProtKB-ARBA"/>
</dbReference>